<reference evidence="3" key="1">
    <citation type="submission" date="2022-05" db="EMBL/GenBank/DDBJ databases">
        <authorList>
            <person name="Friedrich I."/>
            <person name="Poehlein A."/>
            <person name="Schneider D."/>
            <person name="Hertel R."/>
            <person name="Daniel R."/>
        </authorList>
    </citation>
    <scope>NUCLEOTIDE SEQUENCE</scope>
</reference>
<evidence type="ECO:0000313" key="4">
    <source>
        <dbReference type="Proteomes" id="UP001057237"/>
    </source>
</evidence>
<dbReference type="InterPro" id="IPR008258">
    <property type="entry name" value="Transglycosylase_SLT_dom_1"/>
</dbReference>
<evidence type="ECO:0000259" key="2">
    <source>
        <dbReference type="Pfam" id="PF01464"/>
    </source>
</evidence>
<dbReference type="EMBL" id="ON529868">
    <property type="protein sequence ID" value="USN16835.1"/>
    <property type="molecule type" value="Genomic_DNA"/>
</dbReference>
<dbReference type="CDD" id="cd00254">
    <property type="entry name" value="LT-like"/>
    <property type="match status" value="1"/>
</dbReference>
<name>A0A9E7MVF7_9CAUD</name>
<organism evidence="3 4">
    <name type="scientific">Brevundimonas phage vB_BpoS-Babayka</name>
    <dbReference type="NCBI Taxonomy" id="2948596"/>
    <lineage>
        <taxon>Viruses</taxon>
        <taxon>Duplodnaviria</taxon>
        <taxon>Heunggongvirae</taxon>
        <taxon>Uroviricota</taxon>
        <taxon>Caudoviricetes</taxon>
        <taxon>Autographivirales</taxon>
        <taxon>Autonotataviridae</taxon>
        <taxon>Conareevirus</taxon>
        <taxon>Conareevirus babayka</taxon>
    </lineage>
</organism>
<sequence length="1333" mass="144498">MSGLKLQDLQGKSRDEQFAVAARFAGVEPGVFAGIWATESQRGNPRFMRSPAGARGHFGLMPDTQATWERRLGHAINPDDFTQGLLASALTLQENMRRFGNVNDALRAYNGGWERTRWNNPETRAYPGKVLGTALRDEPRATIQRGERSTEAMAYDDIAAITDLPFDQVRSLDPSEIQNGLLQNRPQRPARTPRTRAQREAGTLAGLTGGAGVRPHTVVGDVANREASAELFANERVANAAEDKANSYSFGDKFGAAFEDTTITAAIFRQFDREVEDFDLDFTRNYSQNRAKMEEGYAWDEVRRLRRANSQADFDRIVGEIGESRERKTIYNSGGAAESLGFQLATGVLDPAGWAVTLGAGKALQLAGVGGRALLAGGRPIAGVASLVGEGALGNVAAMGALDALGEDFTINDYAMGAGFGAVFGAASAPFVAGGASAEAAAARGTRFRQEAAARDADLYAEAIRVLPEGATPDQIKTKAREIEFQQVTGQINEALAELPEDMRLMPVEGDTWITSDPATKAAVEKRHGLDLMSSDVERDVIAELLARAERFTEANPIAEKGTRTLLDRVGMESTGLTLLNSPNPVARAVSQLLLEGTTGAGGRRRTAAMALAVRERAYSGYLPGYDDLFQGWRKAEGIGAVSSRLSSKHTADFDRRVVLELNARDRGKPSVETNEFVLGAADHISKGFDLMRRDQQQVGTVGASRLGETSMGYFPRRLRADAVANLTDAQSRKIVNVLTDQLAEGDGWDRAFANEVAKRYLERGRRQAYGSYDVPMNLHSEGASDMLVDTLKAMGRSELDAREMMGRFSRGGASHTKKRLQLDLDMDIGDGKKLVDIMNTDVIGVYRSYARRTAGEVALAQYGIPGRNGLRVIQQALQQTGGDTMRARAKKDMEAFDQIAAEFLNTPFGDSMSLGGKHMDNARIVTSLSRLGGMGFTQFGEFGNAIGHLGVARTFAAIGDLPRMNKEIRKLVKGEKVENPILDTIDTLGGGRLGMDEYAVTRLFDVRDNTIELYGKETLNVVDKALRAGANAQASLSFHKPLVAAQTRLMSEQIIHKAFAMVRKGGDDKALDDMGISASLRASMARDLDKYATFDKTGKLVKWDLDKSTLSPSEKVELRDAIERGASQIIQRTYVGETGKWAHSGLLKMLFQFRTFSLTSVEKQWGRNMANHGALKSFGILVAAMSFAFPIHYARMQIKMLGMNEEDRAKFAEQNLTSAALWRSTINYASASGLLGDLADVGGGFVAGWGGDNGELFADAIGARGGNQNQLLGGVLAPSLGLVQQAWEAANGDPHKALKAMPFANLPYLQPLVNAIQPEVKEAKTSLEELLN</sequence>
<feature type="region of interest" description="Disordered" evidence="1">
    <location>
        <begin position="177"/>
        <end position="200"/>
    </location>
</feature>
<evidence type="ECO:0000256" key="1">
    <source>
        <dbReference type="SAM" id="MobiDB-lite"/>
    </source>
</evidence>
<dbReference type="InterPro" id="IPR023346">
    <property type="entry name" value="Lysozyme-like_dom_sf"/>
</dbReference>
<proteinExistence type="predicted"/>
<accession>A0A9E7MVF7</accession>
<gene>
    <name evidence="3" type="ORF">BABAYKA_00320</name>
</gene>
<dbReference type="SUPFAM" id="SSF53955">
    <property type="entry name" value="Lysozyme-like"/>
    <property type="match status" value="1"/>
</dbReference>
<keyword evidence="4" id="KW-1185">Reference proteome</keyword>
<feature type="domain" description="Transglycosylase SLT" evidence="2">
    <location>
        <begin position="21"/>
        <end position="120"/>
    </location>
</feature>
<dbReference type="Proteomes" id="UP001057237">
    <property type="component" value="Segment"/>
</dbReference>
<dbReference type="Pfam" id="PF01464">
    <property type="entry name" value="SLT"/>
    <property type="match status" value="1"/>
</dbReference>
<dbReference type="Gene3D" id="1.10.530.10">
    <property type="match status" value="1"/>
</dbReference>
<protein>
    <submittedName>
        <fullName evidence="3">Peptidoglycan transglycosylase</fullName>
    </submittedName>
</protein>
<evidence type="ECO:0000313" key="3">
    <source>
        <dbReference type="EMBL" id="USN16835.1"/>
    </source>
</evidence>